<dbReference type="PROSITE" id="PS52004">
    <property type="entry name" value="KS3_2"/>
    <property type="match status" value="1"/>
</dbReference>
<dbReference type="SUPFAM" id="SSF52151">
    <property type="entry name" value="FabD/lysophospholipase-like"/>
    <property type="match status" value="2"/>
</dbReference>
<dbReference type="Gene3D" id="3.30.70.3290">
    <property type="match status" value="2"/>
</dbReference>
<dbReference type="Pfam" id="PF00698">
    <property type="entry name" value="Acyl_transf_1"/>
    <property type="match status" value="1"/>
</dbReference>
<evidence type="ECO:0000259" key="6">
    <source>
        <dbReference type="PROSITE" id="PS52004"/>
    </source>
</evidence>
<feature type="domain" description="Carrier" evidence="5">
    <location>
        <begin position="2057"/>
        <end position="2132"/>
    </location>
</feature>
<dbReference type="EMBL" id="BAABJQ010000065">
    <property type="protein sequence ID" value="GAA5202320.1"/>
    <property type="molecule type" value="Genomic_DNA"/>
</dbReference>
<dbReference type="InterPro" id="IPR014031">
    <property type="entry name" value="Ketoacyl_synth_C"/>
</dbReference>
<dbReference type="Gene3D" id="3.40.47.10">
    <property type="match status" value="1"/>
</dbReference>
<reference evidence="8" key="1">
    <citation type="journal article" date="2019" name="Int. J. Syst. Evol. Microbiol.">
        <title>The Global Catalogue of Microorganisms (GCM) 10K type strain sequencing project: providing services to taxonomists for standard genome sequencing and annotation.</title>
        <authorList>
            <consortium name="The Broad Institute Genomics Platform"/>
            <consortium name="The Broad Institute Genome Sequencing Center for Infectious Disease"/>
            <person name="Wu L."/>
            <person name="Ma J."/>
        </authorList>
    </citation>
    <scope>NUCLEOTIDE SEQUENCE [LARGE SCALE GENOMIC DNA]</scope>
    <source>
        <strain evidence="8">JCM 18304</strain>
    </source>
</reference>
<dbReference type="CDD" id="cd00833">
    <property type="entry name" value="PKS"/>
    <property type="match status" value="1"/>
</dbReference>
<dbReference type="SMART" id="SM01294">
    <property type="entry name" value="PKS_PP_betabranch"/>
    <property type="match status" value="1"/>
</dbReference>
<dbReference type="SMART" id="SM00827">
    <property type="entry name" value="PKS_AT"/>
    <property type="match status" value="1"/>
</dbReference>
<dbReference type="Gene3D" id="1.10.1200.10">
    <property type="entry name" value="ACP-like"/>
    <property type="match status" value="2"/>
</dbReference>
<evidence type="ECO:0000256" key="2">
    <source>
        <dbReference type="ARBA" id="ARBA00022553"/>
    </source>
</evidence>
<dbReference type="RefSeq" id="WP_345639382.1">
    <property type="nucleotide sequence ID" value="NZ_BAABJQ010000065.1"/>
</dbReference>
<evidence type="ECO:0000256" key="1">
    <source>
        <dbReference type="ARBA" id="ARBA00022450"/>
    </source>
</evidence>
<evidence type="ECO:0000259" key="5">
    <source>
        <dbReference type="PROSITE" id="PS50075"/>
    </source>
</evidence>
<dbReference type="InterPro" id="IPR001227">
    <property type="entry name" value="Ac_transferase_dom_sf"/>
</dbReference>
<evidence type="ECO:0000313" key="7">
    <source>
        <dbReference type="EMBL" id="GAA5202320.1"/>
    </source>
</evidence>
<organism evidence="7 8">
    <name type="scientific">Rugosimonospora acidiphila</name>
    <dbReference type="NCBI Taxonomy" id="556531"/>
    <lineage>
        <taxon>Bacteria</taxon>
        <taxon>Bacillati</taxon>
        <taxon>Actinomycetota</taxon>
        <taxon>Actinomycetes</taxon>
        <taxon>Micromonosporales</taxon>
        <taxon>Micromonosporaceae</taxon>
        <taxon>Rugosimonospora</taxon>
    </lineage>
</organism>
<gene>
    <name evidence="7" type="ORF">GCM10023322_84110</name>
</gene>
<dbReference type="InterPro" id="IPR036736">
    <property type="entry name" value="ACP-like_sf"/>
</dbReference>
<protein>
    <recommendedName>
        <fullName evidence="9">Acyl transferase domain-containing protein</fullName>
    </recommendedName>
</protein>
<feature type="domain" description="Ketosynthase family 3 (KS3)" evidence="6">
    <location>
        <begin position="730"/>
        <end position="1138"/>
    </location>
</feature>
<evidence type="ECO:0000313" key="8">
    <source>
        <dbReference type="Proteomes" id="UP001501570"/>
    </source>
</evidence>
<dbReference type="InterPro" id="IPR013968">
    <property type="entry name" value="PKS_KR"/>
</dbReference>
<dbReference type="Pfam" id="PF00550">
    <property type="entry name" value="PP-binding"/>
    <property type="match status" value="2"/>
</dbReference>
<dbReference type="InterPro" id="IPR016039">
    <property type="entry name" value="Thiolase-like"/>
</dbReference>
<dbReference type="InterPro" id="IPR032821">
    <property type="entry name" value="PKS_assoc"/>
</dbReference>
<dbReference type="SMART" id="SM00822">
    <property type="entry name" value="PKS_KR"/>
    <property type="match status" value="2"/>
</dbReference>
<dbReference type="InterPro" id="IPR016036">
    <property type="entry name" value="Malonyl_transacylase_ACP-bd"/>
</dbReference>
<dbReference type="Gene3D" id="3.40.50.720">
    <property type="entry name" value="NAD(P)-binding Rossmann-like Domain"/>
    <property type="match status" value="2"/>
</dbReference>
<comment type="caution">
    <text evidence="7">The sequence shown here is derived from an EMBL/GenBank/DDBJ whole genome shotgun (WGS) entry which is preliminary data.</text>
</comment>
<dbReference type="Pfam" id="PF00109">
    <property type="entry name" value="ketoacyl-synt"/>
    <property type="match status" value="1"/>
</dbReference>
<dbReference type="InterPro" id="IPR014043">
    <property type="entry name" value="Acyl_transferase_dom"/>
</dbReference>
<dbReference type="PROSITE" id="PS00606">
    <property type="entry name" value="KS3_1"/>
    <property type="match status" value="1"/>
</dbReference>
<dbReference type="InterPro" id="IPR014030">
    <property type="entry name" value="Ketoacyl_synth_N"/>
</dbReference>
<dbReference type="InterPro" id="IPR020806">
    <property type="entry name" value="PKS_PP-bd"/>
</dbReference>
<dbReference type="SMART" id="SM00823">
    <property type="entry name" value="PKS_PP"/>
    <property type="match status" value="2"/>
</dbReference>
<dbReference type="SUPFAM" id="SSF47336">
    <property type="entry name" value="ACP-like"/>
    <property type="match status" value="2"/>
</dbReference>
<name>A0ABP9SW27_9ACTN</name>
<dbReference type="SUPFAM" id="SSF53901">
    <property type="entry name" value="Thiolase-like"/>
    <property type="match status" value="1"/>
</dbReference>
<dbReference type="PANTHER" id="PTHR43775:SF51">
    <property type="entry name" value="INACTIVE PHENOLPHTHIOCEROL SYNTHESIS POLYKETIDE SYNTHASE TYPE I PKS1-RELATED"/>
    <property type="match status" value="1"/>
</dbReference>
<dbReference type="InterPro" id="IPR018201">
    <property type="entry name" value="Ketoacyl_synth_AS"/>
</dbReference>
<dbReference type="SUPFAM" id="SSF51735">
    <property type="entry name" value="NAD(P)-binding Rossmann-fold domains"/>
    <property type="match status" value="4"/>
</dbReference>
<dbReference type="InterPro" id="IPR016035">
    <property type="entry name" value="Acyl_Trfase/lysoPLipase"/>
</dbReference>
<dbReference type="InterPro" id="IPR009081">
    <property type="entry name" value="PP-bd_ACP"/>
</dbReference>
<dbReference type="InterPro" id="IPR050091">
    <property type="entry name" value="PKS_NRPS_Biosynth_Enz"/>
</dbReference>
<dbReference type="Pfam" id="PF02801">
    <property type="entry name" value="Ketoacyl-synt_C"/>
    <property type="match status" value="1"/>
</dbReference>
<evidence type="ECO:0000256" key="4">
    <source>
        <dbReference type="ARBA" id="ARBA00023315"/>
    </source>
</evidence>
<keyword evidence="8" id="KW-1185">Reference proteome</keyword>
<dbReference type="CDD" id="cd08952">
    <property type="entry name" value="KR_1_SDR_x"/>
    <property type="match status" value="2"/>
</dbReference>
<accession>A0ABP9SW27</accession>
<feature type="domain" description="Carrier" evidence="5">
    <location>
        <begin position="634"/>
        <end position="709"/>
    </location>
</feature>
<keyword evidence="3" id="KW-0808">Transferase</keyword>
<keyword evidence="2" id="KW-0597">Phosphoprotein</keyword>
<evidence type="ECO:0008006" key="9">
    <source>
        <dbReference type="Google" id="ProtNLM"/>
    </source>
</evidence>
<dbReference type="InterPro" id="IPR036291">
    <property type="entry name" value="NAD(P)-bd_dom_sf"/>
</dbReference>
<dbReference type="SMART" id="SM00825">
    <property type="entry name" value="PKS_KS"/>
    <property type="match status" value="1"/>
</dbReference>
<dbReference type="Proteomes" id="UP001501570">
    <property type="component" value="Unassembled WGS sequence"/>
</dbReference>
<sequence>MLADFAAVVESLEFGEPVLSAVSTVTGEPVTPGLWSDPSYWVGQVRQTVRFGDAVVALEGLGVSGLLELGPDAALTGVAQEIVGSDVVTVAAQRRDRDEVESWLTALARLHVSGTPVQWPSTAAPELDLPTYPFQHQHYWLKPAETASPVHHFAWEPVTSSPAPSLAGRWLLAMPEQARAGVAAGVVRALVEHGAEAVPVTLSDLDRAALADRLRVEADGISGVISLLALDERDSRGAAGTALLVQALNDAGVAAPLWCLTAGAVAATPDDDLPGAIQAQVWGVGRTVAAEHPQLWGGLVDLPADLDESARGHLAAILAGALLNGREDELAIREAGAYARRLTTGRPGPVPVWRPRGTVLITGGTGALGATVARHLAERGAAHLVLMSRRGPDAPGADELTRDLRERGCQVTVVAGDVADEQALAAVLADIPADAPLTAVVHAAGALDDGVLDALTPQRFATVFHGKVLAAYHLDRLTAELDLDAFVLFSSMAGSLGAAGQGSYAAANACLDALAERRRAEGLPATSIAWGPWDGTGMAAERPEMRRRLQGAGIRLLDPQAALAVLDGVALGAEPTTLVADVNWQRYASGAPNAAARSVFADLAPAPAEDPDVRPAVDDFAARLRALPRAEAARVVSDLVRTQVAAVLGHEDTASVHESRSFTDSGFTSLMAVELRNRLGAATGLSLSATLVFDFPTPVLLAEHVCDQLLGSVSSADSAPVPATVASTGDDPVVIVGLGCRFPGGVVSGEGLWDVVAGGVDCVGPVPAGRGFGGVVGGFLDEAGGFDAGFFGISPREALAMDPQQRLLLEVSWEALEGAGVDPLSVGGDRVGVFVGTNGQDYVSLMRGGLGVEGFVGTGSAAAVLSGRVSYVLGLTGPSVTVDTACSSSLVALHLAVQSLRVGECDMALAGGVTVMSTAGAFVEFGVQGGLSGDGRCKAFGDGADGVGWGEGVGVLVVERLSDARRLGHRVLAVVRGSAVNQDGASNGLTAPNGPSQERVIRAALANAGLSAGDVDVVEAHGTGTRLGDPIEAGALLATYGQGRPVGRPLWLGSVKSNFGHTQAAAGVAGLIKMVMAMRAGVLPPTLHVGEPSSHVDWASGQVRLLREGREWVGGGLRRAGVSSFGISGTNAHVILEEPAGVEVPVEGVSVGGVPVAVVVSGWPWGSLRGLAGSVVGVLESGVGVGDVARALVGGRALLPLRAVVVSGDVVEGLRGLVEGVEVPGVVVGEALPTVSRLGVVFTGQGAQRVGMGAGLAAVFPVFAGALDEVCGLFGSGLREVIESGVGLERTGWAQPALFAVEVALWRLLESFGVRPSVVAGHSIGEVVAAHVAGVFSLSDAVRLVAARSSLMEALPEGGAMVAVNVSEDAALRVLPGGIAAVNGPSSVVLSGVEGEVLAAVEALGEVRSRRLVVSHAFHSVLMEPMLAEFAAVVESLEFGEPVLSAVSTVTGEPVTPGLWTDPSYWVGQVRQTVRFGDAVVALEGLGVTGLLELGPDAALTGVAQEIVGSDVVTVAAQRRDRDEVESWLTALARLHVTGTPVQWFTGGHRHVDLPTYPFDHQNYWPEIEPETADTSAWTYANDWQHVELPQTGLTGTWLVALPADLPGTQRPLVAAVTMALARAGADIVAVDLGTGLDRTAMTARLTERLAAHDGPAPVGVLSLLALAPGDGVAAPGLAATLVLLQALGDARVSARLWCVTRAAVATGPQDPGGSDQEQLWGFGRTAAAEYPQRWGGLLDLPSVDGTADPALIPGVLAGDEDEVALRADGVYTRRLRRREDVATDWEPRGTVLITGGTGALGGQVTRWLLTNGAQRVVAVSRHGGEASGTAELAAEFGSRLEIVAADVTDRAAMAALLDAHAPTAVVHAAGLLDDAVIDSLTPARLDTVLAAKVTGAAILDELTRDRQLDAFVLFSSLAGTFGSAGQANYAAANAGLDAIARQRLRSGHRAVSIAWGPWAGAGMAKDGAAERMRRAGVRPLPAEAALRLITAAGDAGGTLVVVDVDWPRYLPGLTATRRRPLFDELSEAEGLAPESAPPVLDLRAHLATLSESGVRQTLTSLVNSNVAAVLGHRDATVIDPNRPFSEIGFTSLSAVELRNALNTACGIALPAGLIFDYPTPSALVEHLRRELVGEPLSPVERLMADLDRLEKELVDEDRVAVAKQLATVIGRWNSAGNADGVADRIGTATDDEMFELLGKEFGIS</sequence>
<keyword evidence="1" id="KW-0596">Phosphopantetheine</keyword>
<dbReference type="PANTHER" id="PTHR43775">
    <property type="entry name" value="FATTY ACID SYNTHASE"/>
    <property type="match status" value="1"/>
</dbReference>
<dbReference type="Pfam" id="PF16197">
    <property type="entry name" value="KAsynt_C_assoc"/>
    <property type="match status" value="1"/>
</dbReference>
<evidence type="ECO:0000256" key="3">
    <source>
        <dbReference type="ARBA" id="ARBA00022679"/>
    </source>
</evidence>
<proteinExistence type="predicted"/>
<keyword evidence="4" id="KW-0012">Acyltransferase</keyword>
<dbReference type="Gene3D" id="3.40.366.10">
    <property type="entry name" value="Malonyl-Coenzyme A Acyl Carrier Protein, domain 2"/>
    <property type="match status" value="2"/>
</dbReference>
<dbReference type="InterPro" id="IPR057326">
    <property type="entry name" value="KR_dom"/>
</dbReference>
<dbReference type="PROSITE" id="PS50075">
    <property type="entry name" value="CARRIER"/>
    <property type="match status" value="2"/>
</dbReference>
<dbReference type="InterPro" id="IPR020841">
    <property type="entry name" value="PKS_Beta-ketoAc_synthase_dom"/>
</dbReference>
<dbReference type="Pfam" id="PF08659">
    <property type="entry name" value="KR"/>
    <property type="match status" value="2"/>
</dbReference>
<dbReference type="SUPFAM" id="SSF55048">
    <property type="entry name" value="Probable ACP-binding domain of malonyl-CoA ACP transacylase"/>
    <property type="match status" value="1"/>
</dbReference>